<keyword evidence="9" id="KW-0479">Metal-binding</keyword>
<dbReference type="EC" id="1.1.1.3" evidence="5 18"/>
<evidence type="ECO:0000256" key="13">
    <source>
        <dbReference type="ARBA" id="ARBA00023053"/>
    </source>
</evidence>
<evidence type="ECO:0000256" key="16">
    <source>
        <dbReference type="PIRSR" id="PIRSR000098-1"/>
    </source>
</evidence>
<organism evidence="21 22">
    <name type="scientific">Liquorilactobacillus oeni DSM 19972</name>
    <dbReference type="NCBI Taxonomy" id="1423777"/>
    <lineage>
        <taxon>Bacteria</taxon>
        <taxon>Bacillati</taxon>
        <taxon>Bacillota</taxon>
        <taxon>Bacilli</taxon>
        <taxon>Lactobacillales</taxon>
        <taxon>Lactobacillaceae</taxon>
        <taxon>Liquorilactobacillus</taxon>
    </lineage>
</organism>
<dbReference type="InterPro" id="IPR036291">
    <property type="entry name" value="NAD(P)-bd_dom_sf"/>
</dbReference>
<dbReference type="GO" id="GO:0009088">
    <property type="term" value="P:threonine biosynthetic process"/>
    <property type="evidence" value="ECO:0007669"/>
    <property type="project" value="UniProtKB-UniPathway"/>
</dbReference>
<dbReference type="Proteomes" id="UP000051686">
    <property type="component" value="Unassembled WGS sequence"/>
</dbReference>
<dbReference type="PIRSF" id="PIRSF000098">
    <property type="entry name" value="Homoser_dehydrog"/>
    <property type="match status" value="1"/>
</dbReference>
<comment type="catalytic activity">
    <reaction evidence="15">
        <text>L-homoserine + NADP(+) = L-aspartate 4-semialdehyde + NADPH + H(+)</text>
        <dbReference type="Rhea" id="RHEA:15761"/>
        <dbReference type="ChEBI" id="CHEBI:15378"/>
        <dbReference type="ChEBI" id="CHEBI:57476"/>
        <dbReference type="ChEBI" id="CHEBI:57783"/>
        <dbReference type="ChEBI" id="CHEBI:58349"/>
        <dbReference type="ChEBI" id="CHEBI:537519"/>
        <dbReference type="EC" id="1.1.1.3"/>
    </reaction>
    <physiologicalReaction direction="right-to-left" evidence="15">
        <dbReference type="Rhea" id="RHEA:15763"/>
    </physiologicalReaction>
</comment>
<evidence type="ECO:0000256" key="15">
    <source>
        <dbReference type="ARBA" id="ARBA00048841"/>
    </source>
</evidence>
<keyword evidence="7 18" id="KW-0028">Amino-acid biosynthesis</keyword>
<dbReference type="SUPFAM" id="SSF51735">
    <property type="entry name" value="NAD(P)-binding Rossmann-fold domains"/>
    <property type="match status" value="1"/>
</dbReference>
<keyword evidence="12" id="KW-0520">NAD</keyword>
<dbReference type="GO" id="GO:0050661">
    <property type="term" value="F:NADP binding"/>
    <property type="evidence" value="ECO:0007669"/>
    <property type="project" value="InterPro"/>
</dbReference>
<feature type="binding site" evidence="17">
    <location>
        <position position="190"/>
    </location>
    <ligand>
        <name>L-homoserine</name>
        <dbReference type="ChEBI" id="CHEBI:57476"/>
    </ligand>
</feature>
<feature type="binding site" evidence="17">
    <location>
        <position position="105"/>
    </location>
    <ligand>
        <name>NADPH</name>
        <dbReference type="ChEBI" id="CHEBI:57783"/>
    </ligand>
</feature>
<dbReference type="Pfam" id="PF00742">
    <property type="entry name" value="Homoserine_dh"/>
    <property type="match status" value="1"/>
</dbReference>
<dbReference type="EMBL" id="AZEH01000020">
    <property type="protein sequence ID" value="KRL05752.1"/>
    <property type="molecule type" value="Genomic_DNA"/>
</dbReference>
<feature type="active site" description="Proton donor" evidence="16">
    <location>
        <position position="205"/>
    </location>
</feature>
<evidence type="ECO:0000256" key="11">
    <source>
        <dbReference type="ARBA" id="ARBA00023002"/>
    </source>
</evidence>
<dbReference type="RefSeq" id="WP_057895487.1">
    <property type="nucleotide sequence ID" value="NZ_AZEH01000020.1"/>
</dbReference>
<comment type="pathway">
    <text evidence="2 18">Amino-acid biosynthesis; L-threonine biosynthesis; L-threonine from L-aspartate: step 3/5.</text>
</comment>
<evidence type="ECO:0000259" key="20">
    <source>
        <dbReference type="PROSITE" id="PS51671"/>
    </source>
</evidence>
<evidence type="ECO:0000256" key="10">
    <source>
        <dbReference type="ARBA" id="ARBA00022857"/>
    </source>
</evidence>
<evidence type="ECO:0000256" key="9">
    <source>
        <dbReference type="ARBA" id="ARBA00022723"/>
    </source>
</evidence>
<evidence type="ECO:0000256" key="4">
    <source>
        <dbReference type="ARBA" id="ARBA00006753"/>
    </source>
</evidence>
<dbReference type="FunFam" id="3.30.360.10:FF:000005">
    <property type="entry name" value="Homoserine dehydrogenase"/>
    <property type="match status" value="1"/>
</dbReference>
<comment type="cofactor">
    <cofactor evidence="1">
        <name>a metal cation</name>
        <dbReference type="ChEBI" id="CHEBI:25213"/>
    </cofactor>
</comment>
<keyword evidence="8 18" id="KW-0791">Threonine biosynthesis</keyword>
<comment type="caution">
    <text evidence="21">The sequence shown here is derived from an EMBL/GenBank/DDBJ whole genome shotgun (WGS) entry which is preliminary data.</text>
</comment>
<dbReference type="GO" id="GO:0004412">
    <property type="term" value="F:homoserine dehydrogenase activity"/>
    <property type="evidence" value="ECO:0007669"/>
    <property type="project" value="UniProtKB-EC"/>
</dbReference>
<dbReference type="Gene3D" id="3.30.360.10">
    <property type="entry name" value="Dihydrodipicolinate Reductase, domain 2"/>
    <property type="match status" value="1"/>
</dbReference>
<dbReference type="PATRIC" id="fig|1423777.3.peg.525"/>
<keyword evidence="11 18" id="KW-0560">Oxidoreductase</keyword>
<evidence type="ECO:0000256" key="6">
    <source>
        <dbReference type="ARBA" id="ARBA00013376"/>
    </source>
</evidence>
<dbReference type="UniPathway" id="UPA00051">
    <property type="reaction ID" value="UER00465"/>
</dbReference>
<dbReference type="Gene3D" id="3.30.70.260">
    <property type="match status" value="1"/>
</dbReference>
<keyword evidence="10 17" id="KW-0521">NADP</keyword>
<dbReference type="Gene3D" id="3.40.50.720">
    <property type="entry name" value="NAD(P)-binding Rossmann-like Domain"/>
    <property type="match status" value="1"/>
</dbReference>
<gene>
    <name evidence="21" type="ORF">FD46_GL000503</name>
</gene>
<sequence>MQAINIGILGLGTVGSGVIKLIKDHQKKISGITGRQLVIKRAVVHNPDKKRNVDLSGITVTTDINDLINDPDIQIVVEVMGTVEIAKDYIERLLRAGKHIITANKDLIAIHGSQLAELADKNHCDLFYEASVAGGIPILRTIVSSFAADRIIEVKGIVNGTTNYILTQMSQNNVSFNEALKSAQKLGFAEADPTNDVAGIDAAYKMIILTQFAFGMNVTLTDIKTTGIQKIELADIKQAEELGYKIKLLGIAKLIDKRISVSVGPVLIPASQPLAAVQNENNAVLVTGAAVGETMFYGPGAGELPTANSVLSDIIAVTKDIVMKTTGSRFNEFSQEGKTASKENVFYPYYISLKVKDRPGQMLKITRIMSEINASFHLIIQTELDEENARVVMTTHQVSESQLDAILNGISKLKEISVIAAYKILPGQQ</sequence>
<keyword evidence="13" id="KW-0915">Sodium</keyword>
<keyword evidence="22" id="KW-1185">Reference proteome</keyword>
<dbReference type="InterPro" id="IPR005106">
    <property type="entry name" value="Asp/hSer_DH_NAD-bd"/>
</dbReference>
<dbReference type="UniPathway" id="UPA00050">
    <property type="reaction ID" value="UER00063"/>
</dbReference>
<comment type="similarity">
    <text evidence="4 19">Belongs to the homoserine dehydrogenase family.</text>
</comment>
<dbReference type="SUPFAM" id="SSF55021">
    <property type="entry name" value="ACT-like"/>
    <property type="match status" value="1"/>
</dbReference>
<evidence type="ECO:0000256" key="3">
    <source>
        <dbReference type="ARBA" id="ARBA00005062"/>
    </source>
</evidence>
<feature type="binding site" evidence="17">
    <location>
        <begin position="9"/>
        <end position="16"/>
    </location>
    <ligand>
        <name>NADP(+)</name>
        <dbReference type="ChEBI" id="CHEBI:58349"/>
    </ligand>
</feature>
<comment type="pathway">
    <text evidence="3 18">Amino-acid biosynthesis; L-methionine biosynthesis via de novo pathway; L-homoserine from L-aspartate: step 3/3.</text>
</comment>
<dbReference type="PROSITE" id="PS51671">
    <property type="entry name" value="ACT"/>
    <property type="match status" value="1"/>
</dbReference>
<dbReference type="CDD" id="cd04881">
    <property type="entry name" value="ACT_HSDH-Hom"/>
    <property type="match status" value="1"/>
</dbReference>
<evidence type="ECO:0000256" key="18">
    <source>
        <dbReference type="RuleBase" id="RU000579"/>
    </source>
</evidence>
<dbReference type="InterPro" id="IPR002912">
    <property type="entry name" value="ACT_dom"/>
</dbReference>
<keyword evidence="14 18" id="KW-0486">Methionine biosynthesis</keyword>
<evidence type="ECO:0000313" key="22">
    <source>
        <dbReference type="Proteomes" id="UP000051686"/>
    </source>
</evidence>
<evidence type="ECO:0000256" key="8">
    <source>
        <dbReference type="ARBA" id="ARBA00022697"/>
    </source>
</evidence>
<dbReference type="GO" id="GO:0046872">
    <property type="term" value="F:metal ion binding"/>
    <property type="evidence" value="ECO:0007669"/>
    <property type="project" value="UniProtKB-KW"/>
</dbReference>
<dbReference type="PANTHER" id="PTHR43331">
    <property type="entry name" value="HOMOSERINE DEHYDROGENASE"/>
    <property type="match status" value="1"/>
</dbReference>
<dbReference type="STRING" id="1423777.FD46_GL000503"/>
<dbReference type="InterPro" id="IPR001342">
    <property type="entry name" value="HDH_cat"/>
</dbReference>
<evidence type="ECO:0000256" key="12">
    <source>
        <dbReference type="ARBA" id="ARBA00023027"/>
    </source>
</evidence>
<dbReference type="AlphaFoldDB" id="A0A0R1MP35"/>
<dbReference type="OrthoDB" id="9808167at2"/>
<dbReference type="InterPro" id="IPR045865">
    <property type="entry name" value="ACT-like_dom_sf"/>
</dbReference>
<evidence type="ECO:0000256" key="2">
    <source>
        <dbReference type="ARBA" id="ARBA00005056"/>
    </source>
</evidence>
<dbReference type="SUPFAM" id="SSF55347">
    <property type="entry name" value="Glyceraldehyde-3-phosphate dehydrogenase-like, C-terminal domain"/>
    <property type="match status" value="1"/>
</dbReference>
<dbReference type="Pfam" id="PF03447">
    <property type="entry name" value="NAD_binding_3"/>
    <property type="match status" value="1"/>
</dbReference>
<dbReference type="GO" id="GO:0009086">
    <property type="term" value="P:methionine biosynthetic process"/>
    <property type="evidence" value="ECO:0007669"/>
    <property type="project" value="UniProtKB-KW"/>
</dbReference>
<reference evidence="21 22" key="1">
    <citation type="journal article" date="2015" name="Genome Announc.">
        <title>Expanding the biotechnology potential of lactobacilli through comparative genomics of 213 strains and associated genera.</title>
        <authorList>
            <person name="Sun Z."/>
            <person name="Harris H.M."/>
            <person name="McCann A."/>
            <person name="Guo C."/>
            <person name="Argimon S."/>
            <person name="Zhang W."/>
            <person name="Yang X."/>
            <person name="Jeffery I.B."/>
            <person name="Cooney J.C."/>
            <person name="Kagawa T.F."/>
            <person name="Liu W."/>
            <person name="Song Y."/>
            <person name="Salvetti E."/>
            <person name="Wrobel A."/>
            <person name="Rasinkangas P."/>
            <person name="Parkhill J."/>
            <person name="Rea M.C."/>
            <person name="O'Sullivan O."/>
            <person name="Ritari J."/>
            <person name="Douillard F.P."/>
            <person name="Paul Ross R."/>
            <person name="Yang R."/>
            <person name="Briner A.E."/>
            <person name="Felis G.E."/>
            <person name="de Vos W.M."/>
            <person name="Barrangou R."/>
            <person name="Klaenhammer T.R."/>
            <person name="Caufield P.W."/>
            <person name="Cui Y."/>
            <person name="Zhang H."/>
            <person name="O'Toole P.W."/>
        </authorList>
    </citation>
    <scope>NUCLEOTIDE SEQUENCE [LARGE SCALE GENOMIC DNA]</scope>
    <source>
        <strain evidence="21 22">DSM 19972</strain>
    </source>
</reference>
<evidence type="ECO:0000256" key="5">
    <source>
        <dbReference type="ARBA" id="ARBA00013213"/>
    </source>
</evidence>
<proteinExistence type="inferred from homology"/>
<dbReference type="NCBIfam" id="NF004976">
    <property type="entry name" value="PRK06349.1"/>
    <property type="match status" value="1"/>
</dbReference>
<dbReference type="FunFam" id="3.40.50.720:FF:000062">
    <property type="entry name" value="Homoserine dehydrogenase"/>
    <property type="match status" value="1"/>
</dbReference>
<evidence type="ECO:0000256" key="7">
    <source>
        <dbReference type="ARBA" id="ARBA00022605"/>
    </source>
</evidence>
<evidence type="ECO:0000256" key="17">
    <source>
        <dbReference type="PIRSR" id="PIRSR000098-2"/>
    </source>
</evidence>
<name>A0A0R1MP35_9LACO</name>
<evidence type="ECO:0000256" key="14">
    <source>
        <dbReference type="ARBA" id="ARBA00023167"/>
    </source>
</evidence>
<dbReference type="InterPro" id="IPR019811">
    <property type="entry name" value="HDH_CS"/>
</dbReference>
<evidence type="ECO:0000256" key="19">
    <source>
        <dbReference type="RuleBase" id="RU004171"/>
    </source>
</evidence>
<dbReference type="PANTHER" id="PTHR43331:SF1">
    <property type="entry name" value="HOMOSERINE DEHYDROGENASE"/>
    <property type="match status" value="1"/>
</dbReference>
<dbReference type="InterPro" id="IPR016204">
    <property type="entry name" value="HDH"/>
</dbReference>
<feature type="domain" description="ACT" evidence="20">
    <location>
        <begin position="350"/>
        <end position="427"/>
    </location>
</feature>
<accession>A0A0R1MP35</accession>
<dbReference type="PROSITE" id="PS01042">
    <property type="entry name" value="HOMOSER_DHGENASE"/>
    <property type="match status" value="1"/>
</dbReference>
<evidence type="ECO:0000256" key="1">
    <source>
        <dbReference type="ARBA" id="ARBA00001920"/>
    </source>
</evidence>
<protein>
    <recommendedName>
        <fullName evidence="6 18">Homoserine dehydrogenase</fullName>
        <ecNumber evidence="5 18">1.1.1.3</ecNumber>
    </recommendedName>
</protein>
<evidence type="ECO:0000313" key="21">
    <source>
        <dbReference type="EMBL" id="KRL05752.1"/>
    </source>
</evidence>